<dbReference type="OrthoDB" id="4828421at2"/>
<reference evidence="1 2" key="1">
    <citation type="submission" date="2019-03" db="EMBL/GenBank/DDBJ databases">
        <title>Sequencing the genomes of 1000 actinobacteria strains.</title>
        <authorList>
            <person name="Klenk H.-P."/>
        </authorList>
    </citation>
    <scope>NUCLEOTIDE SEQUENCE [LARGE SCALE GENOMIC DNA]</scope>
    <source>
        <strain evidence="1 2">DSM 18936</strain>
    </source>
</reference>
<comment type="caution">
    <text evidence="1">The sequence shown here is derived from an EMBL/GenBank/DDBJ whole genome shotgun (WGS) entry which is preliminary data.</text>
</comment>
<sequence>MRYEIHVDERIGASSSEWFDGMHITSGSEGTTIAGDVADQSALHGLLDRVRDFGLTVVSVTRVDPDPKERS</sequence>
<evidence type="ECO:0000313" key="1">
    <source>
        <dbReference type="EMBL" id="TDT17080.1"/>
    </source>
</evidence>
<gene>
    <name evidence="1" type="ORF">BDK89_2684</name>
</gene>
<evidence type="ECO:0000313" key="2">
    <source>
        <dbReference type="Proteomes" id="UP000294558"/>
    </source>
</evidence>
<proteinExistence type="predicted"/>
<accession>A0A4R7I1M6</accession>
<dbReference type="EMBL" id="SOAU01000001">
    <property type="protein sequence ID" value="TDT17080.1"/>
    <property type="molecule type" value="Genomic_DNA"/>
</dbReference>
<organism evidence="1 2">
    <name type="scientific">Ilumatobacter fluminis</name>
    <dbReference type="NCBI Taxonomy" id="467091"/>
    <lineage>
        <taxon>Bacteria</taxon>
        <taxon>Bacillati</taxon>
        <taxon>Actinomycetota</taxon>
        <taxon>Acidimicrobiia</taxon>
        <taxon>Acidimicrobiales</taxon>
        <taxon>Ilumatobacteraceae</taxon>
        <taxon>Ilumatobacter</taxon>
    </lineage>
</organism>
<dbReference type="AlphaFoldDB" id="A0A4R7I1M6"/>
<protein>
    <submittedName>
        <fullName evidence="1">Uncharacterized protein</fullName>
    </submittedName>
</protein>
<keyword evidence="2" id="KW-1185">Reference proteome</keyword>
<name>A0A4R7I1M6_9ACTN</name>
<dbReference type="Proteomes" id="UP000294558">
    <property type="component" value="Unassembled WGS sequence"/>
</dbReference>